<organism evidence="2 3">
    <name type="scientific">Parafannyhessea umbonata</name>
    <dbReference type="NCBI Taxonomy" id="604330"/>
    <lineage>
        <taxon>Bacteria</taxon>
        <taxon>Bacillati</taxon>
        <taxon>Actinomycetota</taxon>
        <taxon>Coriobacteriia</taxon>
        <taxon>Coriobacteriales</taxon>
        <taxon>Atopobiaceae</taxon>
        <taxon>Parafannyhessea</taxon>
    </lineage>
</organism>
<name>A0A1H6K6T2_9ACTN</name>
<feature type="coiled-coil region" evidence="1">
    <location>
        <begin position="53"/>
        <end position="216"/>
    </location>
</feature>
<protein>
    <submittedName>
        <fullName evidence="2">Uncharacterized protein</fullName>
    </submittedName>
</protein>
<proteinExistence type="predicted"/>
<dbReference type="SUPFAM" id="SSF57997">
    <property type="entry name" value="Tropomyosin"/>
    <property type="match status" value="1"/>
</dbReference>
<dbReference type="Proteomes" id="UP000199135">
    <property type="component" value="Unassembled WGS sequence"/>
</dbReference>
<accession>A0A1H6K6T2</accession>
<keyword evidence="3" id="KW-1185">Reference proteome</keyword>
<dbReference type="RefSeq" id="WP_078687885.1">
    <property type="nucleotide sequence ID" value="NZ_FNWT01000012.1"/>
</dbReference>
<sequence>MSDKVKQANFRLPLQYVDMIDKYSSDNGVTKAVAIEHALDALYSSGLNSSADVEDTSRKISELEEKLRDALTIKDSLEKEKRGLQKLIDEAGSADDSELRDALRRAEDAEAARDDAESRARFAMEEKDASLAELNKAKGDLSDALSRLDDLEKALQEAEAKVTKLERELDEAKKAGDCERELEQAQKELADLRRALADNESARAELERKLRLAAEDSSSKDERISSLKDQLSAANATTAAAKATAESVKAIALDPDVPSDENSQRALTMLNMLTEVMGAFQQQVADARAIGEQEGRAAVKNEMDVMVKKAHNEGYEEALEYIDSRVTDAHSLGAREERAKIANMRFFQRLHYLRVHVA</sequence>
<evidence type="ECO:0000256" key="1">
    <source>
        <dbReference type="SAM" id="Coils"/>
    </source>
</evidence>
<dbReference type="Gene3D" id="1.10.287.1490">
    <property type="match status" value="1"/>
</dbReference>
<evidence type="ECO:0000313" key="3">
    <source>
        <dbReference type="Proteomes" id="UP000199135"/>
    </source>
</evidence>
<gene>
    <name evidence="2" type="ORF">SAMN05216447_1122</name>
</gene>
<comment type="caution">
    <text evidence="2">The sequence shown here is derived from an EMBL/GenBank/DDBJ whole genome shotgun (WGS) entry which is preliminary data.</text>
</comment>
<reference evidence="2 3" key="1">
    <citation type="submission" date="2016-10" db="EMBL/GenBank/DDBJ databases">
        <authorList>
            <person name="Varghese N."/>
            <person name="Submissions S."/>
        </authorList>
    </citation>
    <scope>NUCLEOTIDE SEQUENCE [LARGE SCALE GENOMIC DNA]</scope>
    <source>
        <strain evidence="2 3">WCP15</strain>
    </source>
</reference>
<keyword evidence="1" id="KW-0175">Coiled coil</keyword>
<dbReference type="EMBL" id="FNWT01000012">
    <property type="protein sequence ID" value="SEH67505.1"/>
    <property type="molecule type" value="Genomic_DNA"/>
</dbReference>
<evidence type="ECO:0000313" key="2">
    <source>
        <dbReference type="EMBL" id="SEH67505.1"/>
    </source>
</evidence>